<keyword evidence="2" id="KW-1185">Reference proteome</keyword>
<keyword evidence="1" id="KW-0418">Kinase</keyword>
<name>A0A3M7M7X7_9PLEO</name>
<evidence type="ECO:0000313" key="2">
    <source>
        <dbReference type="Proteomes" id="UP000265663"/>
    </source>
</evidence>
<dbReference type="GO" id="GO:0016301">
    <property type="term" value="F:kinase activity"/>
    <property type="evidence" value="ECO:0007669"/>
    <property type="project" value="UniProtKB-KW"/>
</dbReference>
<organism evidence="1 2">
    <name type="scientific">Pyrenophora seminiperda CCB06</name>
    <dbReference type="NCBI Taxonomy" id="1302712"/>
    <lineage>
        <taxon>Eukaryota</taxon>
        <taxon>Fungi</taxon>
        <taxon>Dikarya</taxon>
        <taxon>Ascomycota</taxon>
        <taxon>Pezizomycotina</taxon>
        <taxon>Dothideomycetes</taxon>
        <taxon>Pleosporomycetidae</taxon>
        <taxon>Pleosporales</taxon>
        <taxon>Pleosporineae</taxon>
        <taxon>Pleosporaceae</taxon>
        <taxon>Pyrenophora</taxon>
    </lineage>
</organism>
<proteinExistence type="predicted"/>
<dbReference type="EMBL" id="KE747824">
    <property type="protein sequence ID" value="RMZ70585.1"/>
    <property type="molecule type" value="Genomic_DNA"/>
</dbReference>
<accession>A0A3M7M7X7</accession>
<gene>
    <name evidence="1" type="ORF">GMOD_00000697</name>
</gene>
<evidence type="ECO:0000313" key="1">
    <source>
        <dbReference type="EMBL" id="RMZ70585.1"/>
    </source>
</evidence>
<dbReference type="OrthoDB" id="5427593at2759"/>
<protein>
    <submittedName>
        <fullName evidence="1">Anhydro-N-acetylmuramic acid kinase</fullName>
    </submittedName>
</protein>
<keyword evidence="1" id="KW-0808">Transferase</keyword>
<dbReference type="AlphaFoldDB" id="A0A3M7M7X7"/>
<reference evidence="1 2" key="1">
    <citation type="journal article" date="2014" name="PLoS ONE">
        <title>De novo Genome Assembly of the Fungal Plant Pathogen Pyrenophora semeniperda.</title>
        <authorList>
            <person name="Soliai M.M."/>
            <person name="Meyer S.E."/>
            <person name="Udall J.A."/>
            <person name="Elzinga D.E."/>
            <person name="Hermansen R.A."/>
            <person name="Bodily P.M."/>
            <person name="Hart A.A."/>
            <person name="Coleman C.E."/>
        </authorList>
    </citation>
    <scope>NUCLEOTIDE SEQUENCE [LARGE SCALE GENOMIC DNA]</scope>
    <source>
        <strain evidence="1 2">CCB06</strain>
        <tissue evidence="1">Mycelium</tissue>
    </source>
</reference>
<dbReference type="Proteomes" id="UP000265663">
    <property type="component" value="Unassembled WGS sequence"/>
</dbReference>
<sequence>MLPRISRETFGHHEAQRLIDVCLSPKLLKVDTIATGTRIAAENMLIKCSTLLAIDFFERQTVDKIFASRRNVRNTNTIVDLEAELPESVITKSLNAIGVQANTNETVTYAHRVLESMLGVQVRSSTPTF</sequence>